<reference evidence="1 2" key="1">
    <citation type="submission" date="2021-03" db="EMBL/GenBank/DDBJ databases">
        <title>Sequencing the genomes of 1000 actinobacteria strains.</title>
        <authorList>
            <person name="Klenk H.-P."/>
        </authorList>
    </citation>
    <scope>NUCLEOTIDE SEQUENCE [LARGE SCALE GENOMIC DNA]</scope>
    <source>
        <strain evidence="1 2">DSM 15454</strain>
    </source>
</reference>
<dbReference type="SUPFAM" id="SSF52799">
    <property type="entry name" value="(Phosphotyrosine protein) phosphatases II"/>
    <property type="match status" value="1"/>
</dbReference>
<proteinExistence type="predicted"/>
<evidence type="ECO:0008006" key="3">
    <source>
        <dbReference type="Google" id="ProtNLM"/>
    </source>
</evidence>
<dbReference type="Proteomes" id="UP000766570">
    <property type="component" value="Unassembled WGS sequence"/>
</dbReference>
<organism evidence="1 2">
    <name type="scientific">Paeniglutamicibacter psychrophenolicus</name>
    <dbReference type="NCBI Taxonomy" id="257454"/>
    <lineage>
        <taxon>Bacteria</taxon>
        <taxon>Bacillati</taxon>
        <taxon>Actinomycetota</taxon>
        <taxon>Actinomycetes</taxon>
        <taxon>Micrococcales</taxon>
        <taxon>Micrococcaceae</taxon>
        <taxon>Paeniglutamicibacter</taxon>
    </lineage>
</organism>
<evidence type="ECO:0000313" key="2">
    <source>
        <dbReference type="Proteomes" id="UP000766570"/>
    </source>
</evidence>
<keyword evidence="2" id="KW-1185">Reference proteome</keyword>
<dbReference type="InterPro" id="IPR029021">
    <property type="entry name" value="Prot-tyrosine_phosphatase-like"/>
</dbReference>
<dbReference type="Pfam" id="PF13350">
    <property type="entry name" value="Y_phosphatase3"/>
    <property type="match status" value="1"/>
</dbReference>
<dbReference type="InterPro" id="IPR026893">
    <property type="entry name" value="Tyr/Ser_Pase_IphP-type"/>
</dbReference>
<protein>
    <recommendedName>
        <fullName evidence="3">Tyrosine-protein phosphatase</fullName>
    </recommendedName>
</protein>
<evidence type="ECO:0000313" key="1">
    <source>
        <dbReference type="EMBL" id="MBP2375555.1"/>
    </source>
</evidence>
<gene>
    <name evidence="1" type="ORF">JOF46_003467</name>
</gene>
<sequence length="150" mass="16271">MTGLAWGGYPNARDLGGLPTSLAGGGATIPGRLARGPRRERLDEEGWNAARQWGLATIVDLRCDYETGAQTTDPVVPAEALAGITIRHVPTEDHEDPAFRETCFPILDSPEYWSHNWRLQPHLVRAALEPLPQPPRACWSTAVRGGTAPG</sequence>
<dbReference type="RefSeq" id="WP_281070108.1">
    <property type="nucleotide sequence ID" value="NZ_BAAAMI010000013.1"/>
</dbReference>
<name>A0ABS4WH69_9MICC</name>
<dbReference type="Gene3D" id="3.90.190.10">
    <property type="entry name" value="Protein tyrosine phosphatase superfamily"/>
    <property type="match status" value="1"/>
</dbReference>
<dbReference type="EMBL" id="JAGIOE010000001">
    <property type="protein sequence ID" value="MBP2375555.1"/>
    <property type="molecule type" value="Genomic_DNA"/>
</dbReference>
<comment type="caution">
    <text evidence="1">The sequence shown here is derived from an EMBL/GenBank/DDBJ whole genome shotgun (WGS) entry which is preliminary data.</text>
</comment>
<accession>A0ABS4WH69</accession>